<dbReference type="GeneID" id="78016411"/>
<dbReference type="Proteomes" id="UP000076555">
    <property type="component" value="Unassembled WGS sequence"/>
</dbReference>
<organism evidence="1 2">
    <name type="scientific">Nodularia spumigena CENA596</name>
    <dbReference type="NCBI Taxonomy" id="1819295"/>
    <lineage>
        <taxon>Bacteria</taxon>
        <taxon>Bacillati</taxon>
        <taxon>Cyanobacteriota</taxon>
        <taxon>Cyanophyceae</taxon>
        <taxon>Nostocales</taxon>
        <taxon>Nodulariaceae</taxon>
        <taxon>Nodularia</taxon>
    </lineage>
</organism>
<comment type="caution">
    <text evidence="1">The sequence shown here is derived from an EMBL/GenBank/DDBJ whole genome shotgun (WGS) entry which is preliminary data.</text>
</comment>
<sequence>MNERETLETQTVNIKLINTLIQVIRALSPEERQILARELFFESSEPSNQELIKLAETGGCFDFLANEPDIYTCEDGEPV</sequence>
<evidence type="ECO:0000313" key="2">
    <source>
        <dbReference type="Proteomes" id="UP000076555"/>
    </source>
</evidence>
<reference evidence="1 2" key="1">
    <citation type="submission" date="2016-04" db="EMBL/GenBank/DDBJ databases">
        <title>Draft Genome Assembly of the Bloom-forming Cyanobacterium Nodularia spumigena Strain CENA596 in Shrimp Production Ponds.</title>
        <authorList>
            <person name="Popin R.V."/>
            <person name="Rigonato J."/>
            <person name="Abreu V.A."/>
            <person name="Andreote A.P."/>
            <person name="Silveira S.B."/>
            <person name="Odebrecht C."/>
            <person name="Fiore M.F."/>
        </authorList>
    </citation>
    <scope>NUCLEOTIDE SEQUENCE [LARGE SCALE GENOMIC DNA]</scope>
    <source>
        <strain evidence="1 2">CENA596</strain>
    </source>
</reference>
<dbReference type="EMBL" id="LWAJ01000102">
    <property type="protein sequence ID" value="KZL50226.1"/>
    <property type="molecule type" value="Genomic_DNA"/>
</dbReference>
<proteinExistence type="predicted"/>
<evidence type="ECO:0008006" key="3">
    <source>
        <dbReference type="Google" id="ProtNLM"/>
    </source>
</evidence>
<dbReference type="AlphaFoldDB" id="A0A166JWH3"/>
<dbReference type="OrthoDB" id="532744at2"/>
<evidence type="ECO:0000313" key="1">
    <source>
        <dbReference type="EMBL" id="KZL50226.1"/>
    </source>
</evidence>
<protein>
    <recommendedName>
        <fullName evidence="3">DUF2281 domain-containing protein</fullName>
    </recommendedName>
</protein>
<name>A0A166JWH3_NODSP</name>
<gene>
    <name evidence="1" type="ORF">A2T98_08555</name>
</gene>
<dbReference type="RefSeq" id="WP_006195835.1">
    <property type="nucleotide sequence ID" value="NZ_CAWMRI010000102.1"/>
</dbReference>
<accession>A0A166JWH3</accession>